<dbReference type="Proteomes" id="UP000008915">
    <property type="component" value="Chromosome"/>
</dbReference>
<sequence length="83" mass="9181">MSLDRLRAARRRTVGTKQTLKAVLKGEARRVYVARDAEPHVVRDLVQACQARGVELEYVDTMRELGSACRIKVGAASAAILEE</sequence>
<gene>
    <name evidence="2" type="ordered locus">Tmar_2301</name>
</gene>
<dbReference type="InterPro" id="IPR004038">
    <property type="entry name" value="Ribosomal_eL8/eL30/eS12/Gad45"/>
</dbReference>
<dbReference type="EMBL" id="CP002344">
    <property type="protein sequence ID" value="ADU52378.1"/>
    <property type="molecule type" value="Genomic_DNA"/>
</dbReference>
<keyword evidence="2" id="KW-0687">Ribonucleoprotein</keyword>
<evidence type="ECO:0000313" key="3">
    <source>
        <dbReference type="Proteomes" id="UP000008915"/>
    </source>
</evidence>
<dbReference type="RefSeq" id="WP_013496673.1">
    <property type="nucleotide sequence ID" value="NC_014831.1"/>
</dbReference>
<proteinExistence type="predicted"/>
<dbReference type="eggNOG" id="COG1358">
    <property type="taxonomic scope" value="Bacteria"/>
</dbReference>
<dbReference type="GO" id="GO:0005840">
    <property type="term" value="C:ribosome"/>
    <property type="evidence" value="ECO:0007669"/>
    <property type="project" value="UniProtKB-KW"/>
</dbReference>
<evidence type="ECO:0000259" key="1">
    <source>
        <dbReference type="Pfam" id="PF01248"/>
    </source>
</evidence>
<name>E6SLD6_THEM7</name>
<dbReference type="PRINTS" id="PR00884">
    <property type="entry name" value="RIBOSOMALHS6"/>
</dbReference>
<reference evidence="2 3" key="1">
    <citation type="journal article" date="2010" name="Stand. Genomic Sci.">
        <title>Complete genome sequence of Thermaerobacter marianensis type strain (7p75a).</title>
        <authorList>
            <person name="Han C."/>
            <person name="Gu W."/>
            <person name="Zhang X."/>
            <person name="Lapidus A."/>
            <person name="Nolan M."/>
            <person name="Copeland A."/>
            <person name="Lucas S."/>
            <person name="Del Rio T.G."/>
            <person name="Tice H."/>
            <person name="Cheng J.F."/>
            <person name="Tapia R."/>
            <person name="Goodwin L."/>
            <person name="Pitluck S."/>
            <person name="Pagani I."/>
            <person name="Ivanova N."/>
            <person name="Mavromatis K."/>
            <person name="Mikhailova N."/>
            <person name="Pati A."/>
            <person name="Chen A."/>
            <person name="Palaniappan K."/>
            <person name="Land M."/>
            <person name="Hauser L."/>
            <person name="Chang Y.J."/>
            <person name="Jeffries C.D."/>
            <person name="Schneider S."/>
            <person name="Rohde M."/>
            <person name="Goker M."/>
            <person name="Pukall R."/>
            <person name="Woyke T."/>
            <person name="Bristow J."/>
            <person name="Eisen J.A."/>
            <person name="Markowitz V."/>
            <person name="Hugenholtz P."/>
            <person name="Kyrpides N.C."/>
            <person name="Klenk H.P."/>
            <person name="Detter J.C."/>
        </authorList>
    </citation>
    <scope>NUCLEOTIDE SEQUENCE [LARGE SCALE GENOMIC DNA]</scope>
    <source>
        <strain evidence="3">ATCC 700841 / DSM 12885 / JCM 10246 / 7p75a</strain>
    </source>
</reference>
<dbReference type="KEGG" id="tmr:Tmar_2301"/>
<dbReference type="OrthoDB" id="2353623at2"/>
<feature type="domain" description="Ribosomal protein eL8/eL30/eS12/Gadd45" evidence="1">
    <location>
        <begin position="6"/>
        <end position="82"/>
    </location>
</feature>
<protein>
    <submittedName>
        <fullName evidence="2">LSU ribosomal protein L7AE</fullName>
    </submittedName>
</protein>
<organism evidence="2 3">
    <name type="scientific">Thermaerobacter marianensis (strain ATCC 700841 / DSM 12885 / JCM 10246 / 7p75a)</name>
    <dbReference type="NCBI Taxonomy" id="644966"/>
    <lineage>
        <taxon>Bacteria</taxon>
        <taxon>Bacillati</taxon>
        <taxon>Bacillota</taxon>
        <taxon>Clostridia</taxon>
        <taxon>Eubacteriales</taxon>
        <taxon>Clostridiales Family XVII. Incertae Sedis</taxon>
        <taxon>Thermaerobacter</taxon>
    </lineage>
</organism>
<accession>E6SLD6</accession>
<dbReference type="HOGENOM" id="CLU_168063_2_0_9"/>
<keyword evidence="2" id="KW-0689">Ribosomal protein</keyword>
<dbReference type="STRING" id="644966.Tmar_2301"/>
<dbReference type="AlphaFoldDB" id="E6SLD6"/>
<dbReference type="SUPFAM" id="SSF55315">
    <property type="entry name" value="L30e-like"/>
    <property type="match status" value="1"/>
</dbReference>
<keyword evidence="3" id="KW-1185">Reference proteome</keyword>
<dbReference type="Pfam" id="PF01248">
    <property type="entry name" value="Ribosomal_L7Ae"/>
    <property type="match status" value="1"/>
</dbReference>
<dbReference type="InterPro" id="IPR029064">
    <property type="entry name" value="Ribosomal_eL30-like_sf"/>
</dbReference>
<evidence type="ECO:0000313" key="2">
    <source>
        <dbReference type="EMBL" id="ADU52378.1"/>
    </source>
</evidence>
<reference evidence="3" key="2">
    <citation type="journal article" date="2010" name="Stand. Genomic Sci.">
        <title>Complete genome sequence of Thermaerobacter marianensis type strain (7p75aT).</title>
        <authorList>
            <person name="Han C."/>
            <person name="Gu W."/>
            <person name="Zhang X."/>
            <person name="Lapidus A."/>
            <person name="Nolan M."/>
            <person name="Copeland A."/>
            <person name="Lucas S."/>
            <person name="Glavina Del Rio T."/>
            <person name="Tice H."/>
            <person name="Cheng J."/>
            <person name="Tapia R."/>
            <person name="Goodwin L."/>
            <person name="Pitluck S."/>
            <person name="Pagani I."/>
            <person name="Ivanova N."/>
            <person name="Mavromatis K."/>
            <person name="Mikhailova N."/>
            <person name="Pati A."/>
            <person name="Chen A."/>
            <person name="Palaniappan K."/>
            <person name="Land M."/>
            <person name="Hauser L."/>
            <person name="Chang Y."/>
            <person name="Jeffries C."/>
            <person name="Schneider S."/>
            <person name="Rohde M."/>
            <person name="Goker M."/>
            <person name="Pukall R."/>
            <person name="Woyke T."/>
            <person name="Bristow J."/>
            <person name="Eisen J."/>
            <person name="Markowitz V."/>
            <person name="Hugenholtz P."/>
            <person name="Kyrpides N."/>
            <person name="Klenk H."/>
            <person name="Detter J."/>
        </authorList>
    </citation>
    <scope>NUCLEOTIDE SEQUENCE [LARGE SCALE GENOMIC DNA]</scope>
    <source>
        <strain evidence="3">ATCC 700841 / DSM 12885 / JCM 10246 / 7p75a</strain>
    </source>
</reference>
<dbReference type="Gene3D" id="3.30.1330.30">
    <property type="match status" value="1"/>
</dbReference>